<dbReference type="CDD" id="cd00075">
    <property type="entry name" value="HATPase"/>
    <property type="match status" value="1"/>
</dbReference>
<comment type="caution">
    <text evidence="6">The sequence shown here is derived from an EMBL/GenBank/DDBJ whole genome shotgun (WGS) entry which is preliminary data.</text>
</comment>
<dbReference type="Proteomes" id="UP001165653">
    <property type="component" value="Unassembled WGS sequence"/>
</dbReference>
<dbReference type="PRINTS" id="PR00344">
    <property type="entry name" value="BCTRLSENSOR"/>
</dbReference>
<dbReference type="EC" id="2.7.13.3" evidence="2"/>
<dbReference type="SMART" id="SM00387">
    <property type="entry name" value="HATPase_c"/>
    <property type="match status" value="1"/>
</dbReference>
<evidence type="ECO:0000256" key="1">
    <source>
        <dbReference type="ARBA" id="ARBA00000085"/>
    </source>
</evidence>
<dbReference type="PANTHER" id="PTHR43547">
    <property type="entry name" value="TWO-COMPONENT HISTIDINE KINASE"/>
    <property type="match status" value="1"/>
</dbReference>
<keyword evidence="6" id="KW-0418">Kinase</keyword>
<keyword evidence="6" id="KW-0808">Transferase</keyword>
<feature type="compositionally biased region" description="Basic and acidic residues" evidence="4">
    <location>
        <begin position="60"/>
        <end position="81"/>
    </location>
</feature>
<dbReference type="SUPFAM" id="SSF55874">
    <property type="entry name" value="ATPase domain of HSP90 chaperone/DNA topoisomerase II/histidine kinase"/>
    <property type="match status" value="1"/>
</dbReference>
<protein>
    <recommendedName>
        <fullName evidence="2">histidine kinase</fullName>
        <ecNumber evidence="2">2.7.13.3</ecNumber>
    </recommendedName>
</protein>
<keyword evidence="7" id="KW-1185">Reference proteome</keyword>
<evidence type="ECO:0000256" key="4">
    <source>
        <dbReference type="SAM" id="MobiDB-lite"/>
    </source>
</evidence>
<dbReference type="PANTHER" id="PTHR43547:SF2">
    <property type="entry name" value="HYBRID SIGNAL TRANSDUCTION HISTIDINE KINASE C"/>
    <property type="match status" value="1"/>
</dbReference>
<proteinExistence type="predicted"/>
<dbReference type="InterPro" id="IPR036097">
    <property type="entry name" value="HisK_dim/P_sf"/>
</dbReference>
<evidence type="ECO:0000256" key="2">
    <source>
        <dbReference type="ARBA" id="ARBA00012438"/>
    </source>
</evidence>
<dbReference type="SUPFAM" id="SSF47384">
    <property type="entry name" value="Homodimeric domain of signal transducing histidine kinase"/>
    <property type="match status" value="1"/>
</dbReference>
<name>A0ABT3FZG6_9BACT</name>
<dbReference type="InterPro" id="IPR003594">
    <property type="entry name" value="HATPase_dom"/>
</dbReference>
<keyword evidence="3" id="KW-0597">Phosphoprotein</keyword>
<dbReference type="InterPro" id="IPR005467">
    <property type="entry name" value="His_kinase_dom"/>
</dbReference>
<dbReference type="GO" id="GO:0016301">
    <property type="term" value="F:kinase activity"/>
    <property type="evidence" value="ECO:0007669"/>
    <property type="project" value="UniProtKB-KW"/>
</dbReference>
<dbReference type="RefSeq" id="WP_264511965.1">
    <property type="nucleotide sequence ID" value="NZ_JAPDDR010000002.1"/>
</dbReference>
<evidence type="ECO:0000313" key="6">
    <source>
        <dbReference type="EMBL" id="MCW1912988.1"/>
    </source>
</evidence>
<comment type="catalytic activity">
    <reaction evidence="1">
        <text>ATP + protein L-histidine = ADP + protein N-phospho-L-histidine.</text>
        <dbReference type="EC" id="2.7.13.3"/>
    </reaction>
</comment>
<organism evidence="6 7">
    <name type="scientific">Luteolibacter rhizosphaerae</name>
    <dbReference type="NCBI Taxonomy" id="2989719"/>
    <lineage>
        <taxon>Bacteria</taxon>
        <taxon>Pseudomonadati</taxon>
        <taxon>Verrucomicrobiota</taxon>
        <taxon>Verrucomicrobiia</taxon>
        <taxon>Verrucomicrobiales</taxon>
        <taxon>Verrucomicrobiaceae</taxon>
        <taxon>Luteolibacter</taxon>
    </lineage>
</organism>
<dbReference type="Gene3D" id="3.30.565.10">
    <property type="entry name" value="Histidine kinase-like ATPase, C-terminal domain"/>
    <property type="match status" value="1"/>
</dbReference>
<dbReference type="PROSITE" id="PS50109">
    <property type="entry name" value="HIS_KIN"/>
    <property type="match status" value="1"/>
</dbReference>
<evidence type="ECO:0000313" key="7">
    <source>
        <dbReference type="Proteomes" id="UP001165653"/>
    </source>
</evidence>
<dbReference type="InterPro" id="IPR003661">
    <property type="entry name" value="HisK_dim/P_dom"/>
</dbReference>
<evidence type="ECO:0000256" key="3">
    <source>
        <dbReference type="ARBA" id="ARBA00022553"/>
    </source>
</evidence>
<dbReference type="Gene3D" id="1.10.287.130">
    <property type="match status" value="1"/>
</dbReference>
<dbReference type="InterPro" id="IPR004358">
    <property type="entry name" value="Sig_transdc_His_kin-like_C"/>
</dbReference>
<dbReference type="CDD" id="cd00082">
    <property type="entry name" value="HisKA"/>
    <property type="match status" value="1"/>
</dbReference>
<dbReference type="InterPro" id="IPR036890">
    <property type="entry name" value="HATPase_C_sf"/>
</dbReference>
<reference evidence="6" key="1">
    <citation type="submission" date="2022-10" db="EMBL/GenBank/DDBJ databases">
        <title>Luteolibacter sp. GHJ8, whole genome shotgun sequencing project.</title>
        <authorList>
            <person name="Zhao G."/>
            <person name="Shen L."/>
        </authorList>
    </citation>
    <scope>NUCLEOTIDE SEQUENCE</scope>
    <source>
        <strain evidence="6">GHJ8</strain>
    </source>
</reference>
<feature type="region of interest" description="Disordered" evidence="4">
    <location>
        <begin position="50"/>
        <end position="83"/>
    </location>
</feature>
<dbReference type="Pfam" id="PF02518">
    <property type="entry name" value="HATPase_c"/>
    <property type="match status" value="1"/>
</dbReference>
<feature type="domain" description="Histidine kinase" evidence="5">
    <location>
        <begin position="160"/>
        <end position="375"/>
    </location>
</feature>
<evidence type="ECO:0000259" key="5">
    <source>
        <dbReference type="PROSITE" id="PS50109"/>
    </source>
</evidence>
<dbReference type="EMBL" id="JAPDDR010000002">
    <property type="protein sequence ID" value="MCW1912988.1"/>
    <property type="molecule type" value="Genomic_DNA"/>
</dbReference>
<accession>A0ABT3FZG6</accession>
<dbReference type="Pfam" id="PF00512">
    <property type="entry name" value="HisKA"/>
    <property type="match status" value="1"/>
</dbReference>
<sequence length="382" mass="42377">MRLYQFISDNIDQIVREWEEFARKIWPAGDQGPRLLRDHADEMLLAVIKDMQRPQSPSEQRGKATGEGPTSRESELVDHSSVRHAASRAESGFDLRSLVAEYRALRASVLHLWSLQSDQEPEHQIGDMTRFNEAVDQLLAKSIVHYAERIDHSREIFLGILAHDLRTPLHALAMVSGMLEQHGDLSGLALKMASQIAVSVRAMEKMISDLLEFTGMRLGAKMIVARQVMDLEKLCLEVVEEMRAAHPSHTFSLVCDIDPSGAWDRARLRQVISNLLGNAVQHGSPTAPISLFLEDNGGDVLLGVRNFGVPIPKEFRSVIFDPLRRNSGSDLSRPPGSIGLGLYIAREVASAHGGSINVQSDENETVFIVRLPREVGGDSRST</sequence>
<dbReference type="SMART" id="SM00388">
    <property type="entry name" value="HisKA"/>
    <property type="match status" value="1"/>
</dbReference>
<gene>
    <name evidence="6" type="ORF">OJ996_05365</name>
</gene>